<dbReference type="Pfam" id="PF13649">
    <property type="entry name" value="Methyltransf_25"/>
    <property type="match status" value="1"/>
</dbReference>
<evidence type="ECO:0000259" key="3">
    <source>
        <dbReference type="Pfam" id="PF13649"/>
    </source>
</evidence>
<dbReference type="CDD" id="cd02440">
    <property type="entry name" value="AdoMet_MTases"/>
    <property type="match status" value="1"/>
</dbReference>
<proteinExistence type="predicted"/>
<dbReference type="RefSeq" id="WP_043874343.1">
    <property type="nucleotide sequence ID" value="NZ_CCVW01000002.1"/>
</dbReference>
<sequence>MLTQEWPAHDYAIGSYIQASIANNYLQALEIEPGDDVLDIGCGNGAFSRKIIDKIPQGQFLGIDASENMLALARQEFTAYPNANLQHADVLAMPFSNQFDYIVSFWCLQWCAFAIDRAFLNIHKALKSKGKVLALFPSGDDPFITSYYAIKASGQFSCLNDFKPPVDYQHFQNLEQKIRVLPFKHLKIERLKHQFLLPSLDVFRKFVNGIAFFQGQIPDEQIKTLNEAMVDVYERECQEKFSGEYWFNLSIYLVQGEK</sequence>
<dbReference type="PANTHER" id="PTHR43861:SF1">
    <property type="entry name" value="TRANS-ACONITATE 2-METHYLTRANSFERASE"/>
    <property type="match status" value="1"/>
</dbReference>
<evidence type="ECO:0000313" key="5">
    <source>
        <dbReference type="Proteomes" id="UP000044071"/>
    </source>
</evidence>
<keyword evidence="5" id="KW-1185">Reference proteome</keyword>
<keyword evidence="1 4" id="KW-0489">Methyltransferase</keyword>
<dbReference type="InterPro" id="IPR041698">
    <property type="entry name" value="Methyltransf_25"/>
</dbReference>
<name>A0A078KXY2_9GAMM</name>
<dbReference type="SUPFAM" id="SSF53335">
    <property type="entry name" value="S-adenosyl-L-methionine-dependent methyltransferases"/>
    <property type="match status" value="1"/>
</dbReference>
<dbReference type="PANTHER" id="PTHR43861">
    <property type="entry name" value="TRANS-ACONITATE 2-METHYLTRANSFERASE-RELATED"/>
    <property type="match status" value="1"/>
</dbReference>
<dbReference type="eggNOG" id="COG2226">
    <property type="taxonomic scope" value="Bacteria"/>
</dbReference>
<dbReference type="InterPro" id="IPR029063">
    <property type="entry name" value="SAM-dependent_MTases_sf"/>
</dbReference>
<dbReference type="OrthoDB" id="9760689at2"/>
<organism evidence="4 5">
    <name type="scientific">Legionella massiliensis</name>
    <dbReference type="NCBI Taxonomy" id="1034943"/>
    <lineage>
        <taxon>Bacteria</taxon>
        <taxon>Pseudomonadati</taxon>
        <taxon>Pseudomonadota</taxon>
        <taxon>Gammaproteobacteria</taxon>
        <taxon>Legionellales</taxon>
        <taxon>Legionellaceae</taxon>
        <taxon>Legionella</taxon>
    </lineage>
</organism>
<evidence type="ECO:0000313" key="4">
    <source>
        <dbReference type="EMBL" id="CDZ77882.1"/>
    </source>
</evidence>
<dbReference type="GO" id="GO:0032259">
    <property type="term" value="P:methylation"/>
    <property type="evidence" value="ECO:0007669"/>
    <property type="project" value="UniProtKB-KW"/>
</dbReference>
<feature type="domain" description="Methyltransferase" evidence="3">
    <location>
        <begin position="37"/>
        <end position="130"/>
    </location>
</feature>
<dbReference type="GO" id="GO:0008168">
    <property type="term" value="F:methyltransferase activity"/>
    <property type="evidence" value="ECO:0007669"/>
    <property type="project" value="UniProtKB-KW"/>
</dbReference>
<gene>
    <name evidence="4" type="primary">ubiE_2</name>
    <name evidence="4" type="ORF">BN59_02175</name>
</gene>
<dbReference type="Proteomes" id="UP000044071">
    <property type="component" value="Unassembled WGS sequence"/>
</dbReference>
<evidence type="ECO:0000256" key="2">
    <source>
        <dbReference type="ARBA" id="ARBA00022679"/>
    </source>
</evidence>
<keyword evidence="2 4" id="KW-0808">Transferase</keyword>
<protein>
    <submittedName>
        <fullName evidence="4">Demethylmenaquinone methyltransferase</fullName>
    </submittedName>
</protein>
<dbReference type="AlphaFoldDB" id="A0A078KXY2"/>
<evidence type="ECO:0000256" key="1">
    <source>
        <dbReference type="ARBA" id="ARBA00022603"/>
    </source>
</evidence>
<dbReference type="Gene3D" id="3.40.50.150">
    <property type="entry name" value="Vaccinia Virus protein VP39"/>
    <property type="match status" value="1"/>
</dbReference>
<dbReference type="STRING" id="1034943.BN59_02175"/>
<accession>A0A078KXY2</accession>
<reference evidence="4 5" key="1">
    <citation type="submission" date="2014-06" db="EMBL/GenBank/DDBJ databases">
        <authorList>
            <person name="Urmite Genomes Urmite Genomes"/>
        </authorList>
    </citation>
    <scope>NUCLEOTIDE SEQUENCE [LARGE SCALE GENOMIC DNA]</scope>
</reference>
<dbReference type="EMBL" id="CCSB01000002">
    <property type="protein sequence ID" value="CDZ77882.1"/>
    <property type="molecule type" value="Genomic_DNA"/>
</dbReference>